<evidence type="ECO:0000256" key="4">
    <source>
        <dbReference type="ARBA" id="ARBA00022741"/>
    </source>
</evidence>
<dbReference type="GO" id="GO:0009535">
    <property type="term" value="C:chloroplast thylakoid membrane"/>
    <property type="evidence" value="ECO:0007669"/>
    <property type="project" value="UniProtKB-SubCell"/>
</dbReference>
<geneLocation type="chloroplast" evidence="19"/>
<keyword evidence="5 12" id="KW-0375">Hydrogen ion transport</keyword>
<dbReference type="EMBL" id="LC604816">
    <property type="protein sequence ID" value="BCT02541.1"/>
    <property type="molecule type" value="Genomic_DNA"/>
</dbReference>
<gene>
    <name evidence="12 15 19" type="primary">atpA</name>
</gene>
<dbReference type="FunFam" id="3.40.50.300:FF:000002">
    <property type="entry name" value="ATP synthase subunit alpha"/>
    <property type="match status" value="1"/>
</dbReference>
<dbReference type="CDD" id="cd18113">
    <property type="entry name" value="ATP-synt_F1_alpha_C"/>
    <property type="match status" value="1"/>
</dbReference>
<keyword evidence="15 19" id="KW-0934">Plastid</keyword>
<evidence type="ECO:0000256" key="7">
    <source>
        <dbReference type="ARBA" id="ARBA00022967"/>
    </source>
</evidence>
<evidence type="ECO:0000256" key="12">
    <source>
        <dbReference type="HAMAP-Rule" id="MF_01346"/>
    </source>
</evidence>
<accession>A0A8E3ZK23</accession>
<comment type="function">
    <text evidence="12 15">Produces ATP from ADP in the presence of a proton gradient across the membrane. The alpha chain is a regulatory subunit.</text>
</comment>
<dbReference type="AlphaFoldDB" id="A0A8E3ZK23"/>
<dbReference type="GO" id="GO:0043531">
    <property type="term" value="F:ADP binding"/>
    <property type="evidence" value="ECO:0007669"/>
    <property type="project" value="TreeGrafter"/>
</dbReference>
<dbReference type="GO" id="GO:0045259">
    <property type="term" value="C:proton-transporting ATP synthase complex"/>
    <property type="evidence" value="ECO:0007669"/>
    <property type="project" value="UniProtKB-KW"/>
</dbReference>
<feature type="binding site" evidence="12">
    <location>
        <begin position="170"/>
        <end position="177"/>
    </location>
    <ligand>
        <name>ATP</name>
        <dbReference type="ChEBI" id="CHEBI:30616"/>
    </ligand>
</feature>
<dbReference type="PIRSF" id="PIRSF039088">
    <property type="entry name" value="F_ATPase_subunit_alpha"/>
    <property type="match status" value="1"/>
</dbReference>
<comment type="subcellular location">
    <subcellularLocation>
        <location evidence="1">Membrane</location>
        <topology evidence="1">Peripheral membrane protein</topology>
    </subcellularLocation>
    <subcellularLocation>
        <location evidence="12 14">Plastid</location>
        <location evidence="12 14">Chloroplast thylakoid membrane</location>
        <topology evidence="12 14">Peripheral membrane protein</topology>
    </subcellularLocation>
</comment>
<dbReference type="CDD" id="cd18116">
    <property type="entry name" value="ATP-synt_F1_alpha_N"/>
    <property type="match status" value="1"/>
</dbReference>
<dbReference type="Pfam" id="PF00006">
    <property type="entry name" value="ATP-synt_ab"/>
    <property type="match status" value="1"/>
</dbReference>
<dbReference type="InterPro" id="IPR000194">
    <property type="entry name" value="ATPase_F1/V1/A1_a/bsu_nucl-bd"/>
</dbReference>
<evidence type="ECO:0000256" key="3">
    <source>
        <dbReference type="ARBA" id="ARBA00022448"/>
    </source>
</evidence>
<evidence type="ECO:0000259" key="17">
    <source>
        <dbReference type="Pfam" id="PF00306"/>
    </source>
</evidence>
<evidence type="ECO:0000256" key="1">
    <source>
        <dbReference type="ARBA" id="ARBA00004170"/>
    </source>
</evidence>
<evidence type="ECO:0000256" key="8">
    <source>
        <dbReference type="ARBA" id="ARBA00023065"/>
    </source>
</evidence>
<keyword evidence="3 12" id="KW-0813">Transport</keyword>
<dbReference type="NCBIfam" id="TIGR00962">
    <property type="entry name" value="atpA"/>
    <property type="match status" value="1"/>
</dbReference>
<dbReference type="FunFam" id="1.20.150.20:FF:000001">
    <property type="entry name" value="ATP synthase subunit alpha"/>
    <property type="match status" value="1"/>
</dbReference>
<dbReference type="PANTHER" id="PTHR48082">
    <property type="entry name" value="ATP SYNTHASE SUBUNIT ALPHA, MITOCHONDRIAL"/>
    <property type="match status" value="1"/>
</dbReference>
<sequence>MVKIRPDEISSIIRQQIEQYNQEVKVVNVGTVFQVGDGIARIYGLEKVMAGELLEFEDGTVGIALNLETKNVGAVLMGTGLSIQEGTSVRATGKIAQVPVGEAFLGRIVDSLARPIDGKGTIASNENRLIESPAPGIIARRSVYEPLQTGLIAIDAMIPIGRGQRELIIGDRQTGKTAVAIDTILNQKGKDVVCVYVAIGQKASSIAQVVNTLQERGAMDYTIIVAATADTPATLQYLAPYTGAALAEFFMYTGRHTLTIYDDLSKQAQAYREMSLLLRRPPGREAYPGDVFYLHSRLLERAAKLSDALGGGSMTALPIVETQEGDVSAYIPTNVISITDGQIFLSADIFNSGIRPAINVGISVSRVGSAAQVKAMKQVAGKLKLELAQFAELEAFAQFASDLDQATQNQLARGARLRELLKQAQAAPLSVAEQVASIYAGTNGHLDSLEVGDVRQFLEGFRRHLATRVAKYGEILASTSALNEEAETLLKGAIADFKEEFAATKKG</sequence>
<keyword evidence="6 12" id="KW-0067">ATP-binding</keyword>
<dbReference type="InterPro" id="IPR020003">
    <property type="entry name" value="ATPase_a/bsu_AS"/>
</dbReference>
<dbReference type="InterPro" id="IPR036121">
    <property type="entry name" value="ATPase_F1/V1/A1_a/bsu_N_sf"/>
</dbReference>
<evidence type="ECO:0000259" key="18">
    <source>
        <dbReference type="Pfam" id="PF02874"/>
    </source>
</evidence>
<dbReference type="HAMAP" id="MF_01346">
    <property type="entry name" value="ATP_synth_alpha_bact"/>
    <property type="match status" value="1"/>
</dbReference>
<reference evidence="19" key="1">
    <citation type="submission" date="2021-02" db="EMBL/GenBank/DDBJ databases">
        <title>Organelle genome of a novel green alga in the class Trebouxiophyceae.</title>
        <authorList>
            <person name="Takusagawa M."/>
            <person name="Misumi O."/>
            <person name="Inui T.I."/>
            <person name="Kato S."/>
            <person name="Matsunaga S."/>
            <person name="Kuroiwa H."/>
            <person name="Kuroiwa T."/>
        </authorList>
    </citation>
    <scope>NUCLEOTIDE SEQUENCE</scope>
    <source>
        <strain evidence="19">311 I</strain>
    </source>
</reference>
<keyword evidence="7 12" id="KW-1278">Translocase</keyword>
<dbReference type="InterPro" id="IPR004100">
    <property type="entry name" value="ATPase_F1/V1/A1_a/bsu_N"/>
</dbReference>
<evidence type="ECO:0000256" key="14">
    <source>
        <dbReference type="RuleBase" id="RU000341"/>
    </source>
</evidence>
<dbReference type="Pfam" id="PF00306">
    <property type="entry name" value="ATP-synt_ab_C"/>
    <property type="match status" value="1"/>
</dbReference>
<dbReference type="FunFam" id="2.40.30.20:FF:000001">
    <property type="entry name" value="ATP synthase subunit alpha"/>
    <property type="match status" value="1"/>
</dbReference>
<protein>
    <recommendedName>
        <fullName evidence="12 15">ATP synthase subunit alpha, chloroplastic</fullName>
        <ecNumber evidence="12 15">7.1.2.2</ecNumber>
    </recommendedName>
    <alternativeName>
        <fullName evidence="12">ATP synthase F1 sector subunit alpha</fullName>
    </alternativeName>
    <alternativeName>
        <fullName evidence="12">F-ATPase subunit alpha</fullName>
    </alternativeName>
</protein>
<evidence type="ECO:0000313" key="19">
    <source>
        <dbReference type="EMBL" id="BCT02541.1"/>
    </source>
</evidence>
<comment type="subunit">
    <text evidence="12 15">F-type ATPases have 2 components, CF(1) - the catalytic core - and CF(0) - the membrane proton channel. CF(1) has five subunits: alpha(3), beta(3), gamma(1), delta(1), epsilon(1). CF(0) has four main subunits: a, b, b' and c.</text>
</comment>
<dbReference type="SUPFAM" id="SSF47917">
    <property type="entry name" value="C-terminal domain of alpha and beta subunits of F1 ATP synthase"/>
    <property type="match status" value="1"/>
</dbReference>
<evidence type="ECO:0000256" key="9">
    <source>
        <dbReference type="ARBA" id="ARBA00023136"/>
    </source>
</evidence>
<dbReference type="GO" id="GO:0005524">
    <property type="term" value="F:ATP binding"/>
    <property type="evidence" value="ECO:0007669"/>
    <property type="project" value="UniProtKB-UniRule"/>
</dbReference>
<dbReference type="InterPro" id="IPR005294">
    <property type="entry name" value="ATP_synth_F1_asu"/>
</dbReference>
<keyword evidence="11 12" id="KW-0066">ATP synthesis</keyword>
<organism evidence="19">
    <name type="scientific">Medakamo hakoo</name>
    <dbReference type="NCBI Taxonomy" id="3113649"/>
    <lineage>
        <taxon>Eukaryota</taxon>
        <taxon>Viridiplantae</taxon>
        <taxon>Chlorophyta</taxon>
        <taxon>core chlorophytes</taxon>
        <taxon>Trebouxiophyceae</taxon>
        <taxon>Trebouxiophyceae incertae sedis</taxon>
        <taxon>Coccomyxaceae</taxon>
        <taxon>Medakamo</taxon>
    </lineage>
</organism>
<keyword evidence="14 19" id="KW-0150">Chloroplast</keyword>
<dbReference type="Gene3D" id="3.40.50.300">
    <property type="entry name" value="P-loop containing nucleotide triphosphate hydrolases"/>
    <property type="match status" value="1"/>
</dbReference>
<evidence type="ECO:0000256" key="5">
    <source>
        <dbReference type="ARBA" id="ARBA00022781"/>
    </source>
</evidence>
<keyword evidence="9 12" id="KW-0472">Membrane</keyword>
<dbReference type="Gene3D" id="2.40.30.20">
    <property type="match status" value="1"/>
</dbReference>
<dbReference type="Pfam" id="PF02874">
    <property type="entry name" value="ATP-synt_ab_N"/>
    <property type="match status" value="1"/>
</dbReference>
<keyword evidence="8 12" id="KW-0406">Ion transport</keyword>
<keyword evidence="12 14" id="KW-0793">Thylakoid</keyword>
<keyword evidence="10 12" id="KW-0139">CF(1)</keyword>
<evidence type="ECO:0000256" key="2">
    <source>
        <dbReference type="ARBA" id="ARBA00008936"/>
    </source>
</evidence>
<dbReference type="SUPFAM" id="SSF52540">
    <property type="entry name" value="P-loop containing nucleoside triphosphate hydrolases"/>
    <property type="match status" value="1"/>
</dbReference>
<dbReference type="InterPro" id="IPR023366">
    <property type="entry name" value="ATP_synth_asu-like_sf"/>
</dbReference>
<name>A0A8E3ZK23_9CHLO</name>
<dbReference type="InterPro" id="IPR038376">
    <property type="entry name" value="ATP_synth_asu_C_sf"/>
</dbReference>
<dbReference type="EC" id="7.1.2.2" evidence="12 15"/>
<dbReference type="PROSITE" id="PS00152">
    <property type="entry name" value="ATPASE_ALPHA_BETA"/>
    <property type="match status" value="1"/>
</dbReference>
<feature type="domain" description="ATP synthase alpha subunit C-terminal" evidence="17">
    <location>
        <begin position="372"/>
        <end position="497"/>
    </location>
</feature>
<keyword evidence="4 12" id="KW-0547">Nucleotide-binding</keyword>
<dbReference type="InterPro" id="IPR033732">
    <property type="entry name" value="ATP_synth_F1_a_nt-bd_dom"/>
</dbReference>
<evidence type="ECO:0000259" key="16">
    <source>
        <dbReference type="Pfam" id="PF00006"/>
    </source>
</evidence>
<dbReference type="InterPro" id="IPR000793">
    <property type="entry name" value="ATP_synth_asu_C"/>
</dbReference>
<evidence type="ECO:0000256" key="13">
    <source>
        <dbReference type="RuleBase" id="RU000339"/>
    </source>
</evidence>
<evidence type="ECO:0000256" key="6">
    <source>
        <dbReference type="ARBA" id="ARBA00022840"/>
    </source>
</evidence>
<evidence type="ECO:0000256" key="10">
    <source>
        <dbReference type="ARBA" id="ARBA00023196"/>
    </source>
</evidence>
<dbReference type="PANTHER" id="PTHR48082:SF2">
    <property type="entry name" value="ATP SYNTHASE SUBUNIT ALPHA, MITOCHONDRIAL"/>
    <property type="match status" value="1"/>
</dbReference>
<proteinExistence type="inferred from homology"/>
<dbReference type="GO" id="GO:0046933">
    <property type="term" value="F:proton-transporting ATP synthase activity, rotational mechanism"/>
    <property type="evidence" value="ECO:0007669"/>
    <property type="project" value="UniProtKB-UniRule"/>
</dbReference>
<dbReference type="CDD" id="cd01132">
    <property type="entry name" value="F1-ATPase_alpha_CD"/>
    <property type="match status" value="1"/>
</dbReference>
<comment type="catalytic activity">
    <reaction evidence="12 15">
        <text>ATP + H2O + 4 H(+)(in) = ADP + phosphate + 5 H(+)(out)</text>
        <dbReference type="Rhea" id="RHEA:57720"/>
        <dbReference type="ChEBI" id="CHEBI:15377"/>
        <dbReference type="ChEBI" id="CHEBI:15378"/>
        <dbReference type="ChEBI" id="CHEBI:30616"/>
        <dbReference type="ChEBI" id="CHEBI:43474"/>
        <dbReference type="ChEBI" id="CHEBI:456216"/>
        <dbReference type="EC" id="7.1.2.2"/>
    </reaction>
</comment>
<dbReference type="Gene3D" id="1.20.150.20">
    <property type="entry name" value="ATP synthase alpha/beta chain, C-terminal domain"/>
    <property type="match status" value="1"/>
</dbReference>
<feature type="domain" description="ATPase F1/V1/A1 complex alpha/beta subunit nucleotide-binding" evidence="16">
    <location>
        <begin position="150"/>
        <end position="365"/>
    </location>
</feature>
<dbReference type="SUPFAM" id="SSF50615">
    <property type="entry name" value="N-terminal domain of alpha and beta subunits of F1 ATP synthase"/>
    <property type="match status" value="1"/>
</dbReference>
<dbReference type="InterPro" id="IPR027417">
    <property type="entry name" value="P-loop_NTPase"/>
</dbReference>
<feature type="site" description="Required for activity" evidence="12">
    <location>
        <position position="363"/>
    </location>
</feature>
<feature type="domain" description="ATPase F1/V1/A1 complex alpha/beta subunit N-terminal" evidence="18">
    <location>
        <begin position="28"/>
        <end position="93"/>
    </location>
</feature>
<dbReference type="NCBIfam" id="NF009884">
    <property type="entry name" value="PRK13343.1"/>
    <property type="match status" value="1"/>
</dbReference>
<comment type="similarity">
    <text evidence="2 12 13">Belongs to the ATPase alpha/beta chains family.</text>
</comment>
<evidence type="ECO:0000256" key="15">
    <source>
        <dbReference type="RuleBase" id="RU004286"/>
    </source>
</evidence>
<evidence type="ECO:0000256" key="11">
    <source>
        <dbReference type="ARBA" id="ARBA00023310"/>
    </source>
</evidence>